<dbReference type="EMBL" id="CP063458">
    <property type="protein sequence ID" value="QOV88623.1"/>
    <property type="molecule type" value="Genomic_DNA"/>
</dbReference>
<gene>
    <name evidence="2" type="ORF">IPV69_20630</name>
</gene>
<keyword evidence="1" id="KW-0472">Membrane</keyword>
<evidence type="ECO:0000313" key="2">
    <source>
        <dbReference type="EMBL" id="QOV88623.1"/>
    </source>
</evidence>
<dbReference type="AlphaFoldDB" id="A0A7M2WT66"/>
<evidence type="ECO:0000256" key="1">
    <source>
        <dbReference type="SAM" id="Phobius"/>
    </source>
</evidence>
<accession>A0A7M2WT66</accession>
<evidence type="ECO:0008006" key="4">
    <source>
        <dbReference type="Google" id="ProtNLM"/>
    </source>
</evidence>
<name>A0A7M2WT66_9BACT</name>
<feature type="transmembrane region" description="Helical" evidence="1">
    <location>
        <begin position="12"/>
        <end position="32"/>
    </location>
</feature>
<dbReference type="RefSeq" id="WP_206291616.1">
    <property type="nucleotide sequence ID" value="NZ_CP063458.1"/>
</dbReference>
<proteinExistence type="predicted"/>
<feature type="transmembrane region" description="Helical" evidence="1">
    <location>
        <begin position="52"/>
        <end position="74"/>
    </location>
</feature>
<keyword evidence="1" id="KW-1133">Transmembrane helix</keyword>
<dbReference type="KEGG" id="hbs:IPV69_20630"/>
<dbReference type="Proteomes" id="UP000593765">
    <property type="component" value="Chromosome"/>
</dbReference>
<sequence length="119" mass="13427">MADFWLKLKIWSKVVAVSLAVIYLSFFAINNSEETAKLWFFFGAGREVTTSVLKLVLIAFISGVVVTILIRTTFRTIAQIRELKQRQAVEKREQEFTQLKEKAGMLQTKTKGDGAAPTV</sequence>
<keyword evidence="3" id="KW-1185">Reference proteome</keyword>
<keyword evidence="1" id="KW-0812">Transmembrane</keyword>
<reference evidence="2 3" key="1">
    <citation type="submission" date="2020-10" db="EMBL/GenBank/DDBJ databases">
        <title>Wide distribution of Phycisphaera-like planctomycetes from WD2101 soil group in peatlands and genome analysis of the first cultivated representative.</title>
        <authorList>
            <person name="Dedysh S.N."/>
            <person name="Beletsky A.V."/>
            <person name="Ivanova A."/>
            <person name="Kulichevskaya I.S."/>
            <person name="Suzina N.E."/>
            <person name="Philippov D.A."/>
            <person name="Rakitin A.L."/>
            <person name="Mardanov A.V."/>
            <person name="Ravin N.V."/>
        </authorList>
    </citation>
    <scope>NUCLEOTIDE SEQUENCE [LARGE SCALE GENOMIC DNA]</scope>
    <source>
        <strain evidence="2 3">M1803</strain>
    </source>
</reference>
<organism evidence="2 3">
    <name type="scientific">Humisphaera borealis</name>
    <dbReference type="NCBI Taxonomy" id="2807512"/>
    <lineage>
        <taxon>Bacteria</taxon>
        <taxon>Pseudomonadati</taxon>
        <taxon>Planctomycetota</taxon>
        <taxon>Phycisphaerae</taxon>
        <taxon>Tepidisphaerales</taxon>
        <taxon>Tepidisphaeraceae</taxon>
        <taxon>Humisphaera</taxon>
    </lineage>
</organism>
<protein>
    <recommendedName>
        <fullName evidence="4">Lipopolysaccharide assembly protein A domain-containing protein</fullName>
    </recommendedName>
</protein>
<evidence type="ECO:0000313" key="3">
    <source>
        <dbReference type="Proteomes" id="UP000593765"/>
    </source>
</evidence>